<evidence type="ECO:0000256" key="2">
    <source>
        <dbReference type="SAM" id="MobiDB-lite"/>
    </source>
</evidence>
<feature type="transmembrane region" description="Helical" evidence="3">
    <location>
        <begin position="501"/>
        <end position="520"/>
    </location>
</feature>
<dbReference type="InterPro" id="IPR027417">
    <property type="entry name" value="P-loop_NTPase"/>
</dbReference>
<evidence type="ECO:0000259" key="4">
    <source>
        <dbReference type="Pfam" id="PF13476"/>
    </source>
</evidence>
<dbReference type="GO" id="GO:0006302">
    <property type="term" value="P:double-strand break repair"/>
    <property type="evidence" value="ECO:0007669"/>
    <property type="project" value="InterPro"/>
</dbReference>
<gene>
    <name evidence="5" type="ORF">GCM10007043_15560</name>
</gene>
<accession>A0A8J3BEW5</accession>
<comment type="caution">
    <text evidence="5">The sequence shown here is derived from an EMBL/GenBank/DDBJ whole genome shotgun (WGS) entry which is preliminary data.</text>
</comment>
<feature type="region of interest" description="Disordered" evidence="2">
    <location>
        <begin position="777"/>
        <end position="806"/>
    </location>
</feature>
<dbReference type="RefSeq" id="WP_188817473.1">
    <property type="nucleotide sequence ID" value="NZ_BMOF01000030.1"/>
</dbReference>
<feature type="transmembrane region" description="Helical" evidence="3">
    <location>
        <begin position="476"/>
        <end position="495"/>
    </location>
</feature>
<dbReference type="PANTHER" id="PTHR41259:SF1">
    <property type="entry name" value="DOUBLE-STRAND BREAK REPAIR RAD50 ATPASE, PUTATIVE-RELATED"/>
    <property type="match status" value="1"/>
</dbReference>
<evidence type="ECO:0000313" key="5">
    <source>
        <dbReference type="EMBL" id="GGK02368.1"/>
    </source>
</evidence>
<dbReference type="AlphaFoldDB" id="A0A8J3BEW5"/>
<reference evidence="5" key="1">
    <citation type="journal article" date="2014" name="Int. J. Syst. Evol. Microbiol.">
        <title>Complete genome sequence of Corynebacterium casei LMG S-19264T (=DSM 44701T), isolated from a smear-ripened cheese.</title>
        <authorList>
            <consortium name="US DOE Joint Genome Institute (JGI-PGF)"/>
            <person name="Walter F."/>
            <person name="Albersmeier A."/>
            <person name="Kalinowski J."/>
            <person name="Ruckert C."/>
        </authorList>
    </citation>
    <scope>NUCLEOTIDE SEQUENCE</scope>
    <source>
        <strain evidence="5">JCM 14719</strain>
    </source>
</reference>
<keyword evidence="6" id="KW-1185">Reference proteome</keyword>
<organism evidence="5 6">
    <name type="scientific">Calditerricola satsumensis</name>
    <dbReference type="NCBI Taxonomy" id="373054"/>
    <lineage>
        <taxon>Bacteria</taxon>
        <taxon>Bacillati</taxon>
        <taxon>Bacillota</taxon>
        <taxon>Bacilli</taxon>
        <taxon>Bacillales</taxon>
        <taxon>Bacillaceae</taxon>
        <taxon>Calditerricola</taxon>
    </lineage>
</organism>
<evidence type="ECO:0000256" key="3">
    <source>
        <dbReference type="SAM" id="Phobius"/>
    </source>
</evidence>
<feature type="coiled-coil region" evidence="1">
    <location>
        <begin position="315"/>
        <end position="349"/>
    </location>
</feature>
<dbReference type="PANTHER" id="PTHR41259">
    <property type="entry name" value="DOUBLE-STRAND BREAK REPAIR RAD50 ATPASE, PUTATIVE-RELATED"/>
    <property type="match status" value="1"/>
</dbReference>
<feature type="coiled-coil region" evidence="1">
    <location>
        <begin position="202"/>
        <end position="267"/>
    </location>
</feature>
<evidence type="ECO:0000313" key="6">
    <source>
        <dbReference type="Proteomes" id="UP000637720"/>
    </source>
</evidence>
<dbReference type="InterPro" id="IPR038729">
    <property type="entry name" value="Rad50/SbcC_AAA"/>
</dbReference>
<proteinExistence type="predicted"/>
<protein>
    <recommendedName>
        <fullName evidence="4">Rad50/SbcC-type AAA domain-containing protein</fullName>
    </recommendedName>
</protein>
<feature type="coiled-coil region" evidence="1">
    <location>
        <begin position="737"/>
        <end position="764"/>
    </location>
</feature>
<keyword evidence="3" id="KW-0812">Transmembrane</keyword>
<keyword evidence="3" id="KW-1133">Transmembrane helix</keyword>
<feature type="coiled-coil region" evidence="1">
    <location>
        <begin position="562"/>
        <end position="596"/>
    </location>
</feature>
<name>A0A8J3BEW5_9BACI</name>
<feature type="coiled-coil region" evidence="1">
    <location>
        <begin position="810"/>
        <end position="896"/>
    </location>
</feature>
<dbReference type="GO" id="GO:0016887">
    <property type="term" value="F:ATP hydrolysis activity"/>
    <property type="evidence" value="ECO:0007669"/>
    <property type="project" value="InterPro"/>
</dbReference>
<dbReference type="Pfam" id="PF13476">
    <property type="entry name" value="AAA_23"/>
    <property type="match status" value="1"/>
</dbReference>
<dbReference type="SUPFAM" id="SSF52540">
    <property type="entry name" value="P-loop containing nucleoside triphosphate hydrolases"/>
    <property type="match status" value="1"/>
</dbReference>
<dbReference type="Proteomes" id="UP000637720">
    <property type="component" value="Unassembled WGS sequence"/>
</dbReference>
<keyword evidence="3" id="KW-0472">Membrane</keyword>
<feature type="coiled-coil region" evidence="1">
    <location>
        <begin position="403"/>
        <end position="475"/>
    </location>
</feature>
<reference evidence="5" key="2">
    <citation type="submission" date="2020-09" db="EMBL/GenBank/DDBJ databases">
        <authorList>
            <person name="Sun Q."/>
            <person name="Ohkuma M."/>
        </authorList>
    </citation>
    <scope>NUCLEOTIDE SEQUENCE</scope>
    <source>
        <strain evidence="5">JCM 14719</strain>
    </source>
</reference>
<sequence length="1046" mass="117242">MIVRQLFIRGFGKWENATFTFSPGFNLIEAPNEAGKTTLLEALLAALYGLKRDYVSQRKYLPQYERYKPWTAKTYGTVVEYEVLGQVYRLERNLDRQKDESRLYLLPEMADITRQYPQDKRRERNFVEGQIGLNRTLFEQVAVLHPLPVEHADHLLDHLRGLSAFGDETSVAPLVEALEREIRAIGKTDRGQTPYATVLREMREVTAEWERAQERAARLRRLEQEHRTVREQLAAAERAVAACEERLARVRADMRRLDALRAREQERQVLLERRQRASAALGEWNEAVEHLAQLDQALSEVRHAAAYQPGDAERARELAERVARAEQNVAELEGRLSAIREALEALEEGSAFTVDWGAVSDADWQAYERAVERWQEAVARLAQLGGEYGQTPSPVDQAERAALRGALRALEAHQAELRALKERQAEAERRRAAIEAERTALRAKQQQRRNLAQRVAEKEGRLRQLRERQARASGKGIRRVGLALGAAILTLGGALLLWQPLWGGLLAVIGALGLVMAWWWRARTTESAKEARDVLDLLAREWEADQAALAALPTEDDLARYDADLERQMADAAREAEEAARLVRGKERAVEQLLAQWNCADAEAFYALYHEALREADERERPRLLRDELQRQKARAWETLAAFLAAWGVPPDAQDPVGQAARLRAERNAYAEAAAKREALAREQAILHQRWTEVRAELEADRAALADILARNGVDTVEALAERAAAHRRWTALMAARSSAAQRLEALKREADGAAREAALAAVEEALASLSAAAAAEGDTASGHAEAQEADGDAPDPVPAGGSEGAGDALARISARLEALRREEEALKEELSRHVADRDRLREAASRLQGEMAALESEGPGPADLRSRLDALHAEARRLDDKREALERGLALLREVAQTVHRDVAPVLNRYAAEVMARITAGRYDVRINPNERMAITAIEQETQSARPQDVLSRGTSDQLYFALRVALLKRFSYRTPLPALLDDSFAHYDDERLMRALAYLGELAKTHQVLLFTCRDRERAFLRQLGIPFTAIPLARDPVSAARDA</sequence>
<dbReference type="EMBL" id="BMOF01000030">
    <property type="protein sequence ID" value="GGK02368.1"/>
    <property type="molecule type" value="Genomic_DNA"/>
</dbReference>
<dbReference type="Gene3D" id="3.40.50.300">
    <property type="entry name" value="P-loop containing nucleotide triphosphate hydrolases"/>
    <property type="match status" value="2"/>
</dbReference>
<evidence type="ECO:0000256" key="1">
    <source>
        <dbReference type="SAM" id="Coils"/>
    </source>
</evidence>
<feature type="domain" description="Rad50/SbcC-type AAA" evidence="4">
    <location>
        <begin position="6"/>
        <end position="104"/>
    </location>
</feature>
<keyword evidence="1" id="KW-0175">Coiled coil</keyword>